<evidence type="ECO:0000313" key="3">
    <source>
        <dbReference type="Proteomes" id="UP000661858"/>
    </source>
</evidence>
<dbReference type="AlphaFoldDB" id="A0A937EKA1"/>
<comment type="similarity">
    <text evidence="1">Belongs to the ROK (NagC/XylR) family.</text>
</comment>
<dbReference type="SUPFAM" id="SSF46785">
    <property type="entry name" value="Winged helix' DNA-binding domain"/>
    <property type="match status" value="1"/>
</dbReference>
<evidence type="ECO:0000256" key="1">
    <source>
        <dbReference type="ARBA" id="ARBA00006479"/>
    </source>
</evidence>
<dbReference type="InterPro" id="IPR000600">
    <property type="entry name" value="ROK"/>
</dbReference>
<protein>
    <submittedName>
        <fullName evidence="2">ROK family protein</fullName>
    </submittedName>
</protein>
<dbReference type="PANTHER" id="PTHR18964">
    <property type="entry name" value="ROK (REPRESSOR, ORF, KINASE) FAMILY"/>
    <property type="match status" value="1"/>
</dbReference>
<dbReference type="InterPro" id="IPR036388">
    <property type="entry name" value="WH-like_DNA-bd_sf"/>
</dbReference>
<name>A0A937EKA1_9ACTN</name>
<keyword evidence="3" id="KW-1185">Reference proteome</keyword>
<accession>A0A937EKA1</accession>
<dbReference type="PANTHER" id="PTHR18964:SF149">
    <property type="entry name" value="BIFUNCTIONAL UDP-N-ACETYLGLUCOSAMINE 2-EPIMERASE_N-ACETYLMANNOSAMINE KINASE"/>
    <property type="match status" value="1"/>
</dbReference>
<dbReference type="Gene3D" id="1.10.10.10">
    <property type="entry name" value="Winged helix-like DNA-binding domain superfamily/Winged helix DNA-binding domain"/>
    <property type="match status" value="1"/>
</dbReference>
<dbReference type="RefSeq" id="WP_201836732.1">
    <property type="nucleotide sequence ID" value="NZ_JAERRK010000008.1"/>
</dbReference>
<reference evidence="2" key="1">
    <citation type="submission" date="2021-01" db="EMBL/GenBank/DDBJ databases">
        <title>WGS of actinomycetes isolated from Thailand.</title>
        <authorList>
            <person name="Thawai C."/>
        </authorList>
    </citation>
    <scope>NUCLEOTIDE SEQUENCE</scope>
    <source>
        <strain evidence="2">RCU-197</strain>
    </source>
</reference>
<dbReference type="SUPFAM" id="SSF53067">
    <property type="entry name" value="Actin-like ATPase domain"/>
    <property type="match status" value="1"/>
</dbReference>
<proteinExistence type="inferred from homology"/>
<comment type="caution">
    <text evidence="2">The sequence shown here is derived from an EMBL/GenBank/DDBJ whole genome shotgun (WGS) entry which is preliminary data.</text>
</comment>
<sequence>MAELGGRTVRDLRRESRSAVLQRLYVDGPMSRQALGPATGLSSGSVSNVVAGLLADGLLEEAGTVGADAGRPSRLVRIRPGSGHLIGVDVGETRVRVELFDLAFTELARSEHPLGPRGYDVDAVVGHVVDGVGTVLRATGPSPGELLGIGVGVPGIIEDSGPGGAVVHGQTIGWDAVPLERLLRLTGRLPAHVPLFIDNGAKALGQAEMWFGGGRGARSAVVVLFGSGVGACVVAEEAARGRAVEWGHLTVRVAGRRCRCGAHGCLEAYAGAEALVARWREAGGRPTAGADEEQALGELLTAARPAEGRAPDAVAAAVLEETAAYLGAGLSDLINLFQPERVLVGGWAGLRLGSGFLERVRAHALAQALRYPAGRVSVELGRLGPDAVTVGAAVLPLAAFFAAGGHRPRPATPPAPSPAWRTALEGRLM</sequence>
<dbReference type="InterPro" id="IPR043129">
    <property type="entry name" value="ATPase_NBD"/>
</dbReference>
<organism evidence="2 3">
    <name type="scientific">Streptomyces actinomycinicus</name>
    <dbReference type="NCBI Taxonomy" id="1695166"/>
    <lineage>
        <taxon>Bacteria</taxon>
        <taxon>Bacillati</taxon>
        <taxon>Actinomycetota</taxon>
        <taxon>Actinomycetes</taxon>
        <taxon>Kitasatosporales</taxon>
        <taxon>Streptomycetaceae</taxon>
        <taxon>Streptomyces</taxon>
    </lineage>
</organism>
<dbReference type="InterPro" id="IPR036390">
    <property type="entry name" value="WH_DNA-bd_sf"/>
</dbReference>
<gene>
    <name evidence="2" type="ORF">JK359_17910</name>
</gene>
<dbReference type="Pfam" id="PF00480">
    <property type="entry name" value="ROK"/>
    <property type="match status" value="1"/>
</dbReference>
<evidence type="ECO:0000313" key="2">
    <source>
        <dbReference type="EMBL" id="MBL1083820.1"/>
    </source>
</evidence>
<dbReference type="Gene3D" id="3.30.420.40">
    <property type="match status" value="2"/>
</dbReference>
<dbReference type="Proteomes" id="UP000661858">
    <property type="component" value="Unassembled WGS sequence"/>
</dbReference>
<dbReference type="EMBL" id="JAERRK010000008">
    <property type="protein sequence ID" value="MBL1083820.1"/>
    <property type="molecule type" value="Genomic_DNA"/>
</dbReference>